<organism evidence="2 3">
    <name type="scientific">Hyphobacterium marinum</name>
    <dbReference type="NCBI Taxonomy" id="3116574"/>
    <lineage>
        <taxon>Bacteria</taxon>
        <taxon>Pseudomonadati</taxon>
        <taxon>Pseudomonadota</taxon>
        <taxon>Alphaproteobacteria</taxon>
        <taxon>Maricaulales</taxon>
        <taxon>Maricaulaceae</taxon>
        <taxon>Hyphobacterium</taxon>
    </lineage>
</organism>
<dbReference type="InterPro" id="IPR006869">
    <property type="entry name" value="DUF547"/>
</dbReference>
<dbReference type="EMBL" id="JAZDRO010000002">
    <property type="protein sequence ID" value="MEE2566120.1"/>
    <property type="molecule type" value="Genomic_DNA"/>
</dbReference>
<dbReference type="RefSeq" id="WP_330195661.1">
    <property type="nucleotide sequence ID" value="NZ_JAZDRO010000002.1"/>
</dbReference>
<name>A0ABU7LX71_9PROT</name>
<accession>A0ABU7LX71</accession>
<dbReference type="Proteomes" id="UP001310692">
    <property type="component" value="Unassembled WGS sequence"/>
</dbReference>
<keyword evidence="3" id="KW-1185">Reference proteome</keyword>
<evidence type="ECO:0000259" key="1">
    <source>
        <dbReference type="Pfam" id="PF04784"/>
    </source>
</evidence>
<reference evidence="2 3" key="1">
    <citation type="submission" date="2024-01" db="EMBL/GenBank/DDBJ databases">
        <title>Hyphobacterium bacterium isolated from marine sediment.</title>
        <authorList>
            <person name="Zhao S."/>
        </authorList>
    </citation>
    <scope>NUCLEOTIDE SEQUENCE [LARGE SCALE GENOMIC DNA]</scope>
    <source>
        <strain evidence="2 3">Y60-23</strain>
    </source>
</reference>
<evidence type="ECO:0000313" key="2">
    <source>
        <dbReference type="EMBL" id="MEE2566120.1"/>
    </source>
</evidence>
<sequence length="374" mass="41787">MIELITALALATSPASDVPPAFVRPETSTSHQGPTVDYSTWTALLRDIVLDVGLSDRQAPQRVVLTGTRINTGNDSRYRFEGNRVAYHLMSDEYQAAISEYRRDLETLPDRVDFTRMSSDEQLAYWLNLHNVAVIEQIMLAYPVVRLNRLNAPGTNERLYDAKILTVAGQNLSLNDIRLGIVYSQWDDPRVMYGFHNGSIGGPNIRRSAFTGSDVWRQLESNAAEFINSLRGIEIDRDELEISHLYAEAREYFFPDWPNDIRSHLRAFAVDTAADEVNDGGPIDADVEEWGVADLINGSRRCTGGAGDLQLQTYIGDHVRTSGSCANMPANAQILVNHVIERRRELIRNGAYGRVYVRDVPTNDPDEAGDTSGE</sequence>
<feature type="domain" description="DUF547" evidence="1">
    <location>
        <begin position="115"/>
        <end position="227"/>
    </location>
</feature>
<evidence type="ECO:0000313" key="3">
    <source>
        <dbReference type="Proteomes" id="UP001310692"/>
    </source>
</evidence>
<gene>
    <name evidence="2" type="ORF">V0U35_05455</name>
</gene>
<protein>
    <submittedName>
        <fullName evidence="2">DUF547 domain-containing protein</fullName>
    </submittedName>
</protein>
<comment type="caution">
    <text evidence="2">The sequence shown here is derived from an EMBL/GenBank/DDBJ whole genome shotgun (WGS) entry which is preliminary data.</text>
</comment>
<proteinExistence type="predicted"/>
<dbReference type="Pfam" id="PF04784">
    <property type="entry name" value="DUF547"/>
    <property type="match status" value="1"/>
</dbReference>